<evidence type="ECO:0000256" key="13">
    <source>
        <dbReference type="PROSITE-ProRule" id="PRU00175"/>
    </source>
</evidence>
<feature type="region of interest" description="Disordered" evidence="14">
    <location>
        <begin position="1312"/>
        <end position="1331"/>
    </location>
</feature>
<feature type="compositionally biased region" description="Acidic residues" evidence="14">
    <location>
        <begin position="351"/>
        <end position="370"/>
    </location>
</feature>
<proteinExistence type="predicted"/>
<comment type="caution">
    <text evidence="18">The sequence shown here is derived from an EMBL/GenBank/DDBJ whole genome shotgun (WGS) entry which is preliminary data.</text>
</comment>
<evidence type="ECO:0000259" key="17">
    <source>
        <dbReference type="PROSITE" id="PS51292"/>
    </source>
</evidence>
<feature type="region of interest" description="Disordered" evidence="14">
    <location>
        <begin position="1"/>
        <end position="23"/>
    </location>
</feature>
<dbReference type="PROSITE" id="PS50089">
    <property type="entry name" value="ZF_RING_2"/>
    <property type="match status" value="1"/>
</dbReference>
<feature type="transmembrane region" description="Helical" evidence="15">
    <location>
        <begin position="836"/>
        <end position="856"/>
    </location>
</feature>
<keyword evidence="7" id="KW-0479">Metal-binding</keyword>
<reference evidence="18" key="1">
    <citation type="journal article" date="2021" name="Nat. Commun.">
        <title>Genetic determinants of endophytism in the Arabidopsis root mycobiome.</title>
        <authorList>
            <person name="Mesny F."/>
            <person name="Miyauchi S."/>
            <person name="Thiergart T."/>
            <person name="Pickel B."/>
            <person name="Atanasova L."/>
            <person name="Karlsson M."/>
            <person name="Huettel B."/>
            <person name="Barry K.W."/>
            <person name="Haridas S."/>
            <person name="Chen C."/>
            <person name="Bauer D."/>
            <person name="Andreopoulos W."/>
            <person name="Pangilinan J."/>
            <person name="LaButti K."/>
            <person name="Riley R."/>
            <person name="Lipzen A."/>
            <person name="Clum A."/>
            <person name="Drula E."/>
            <person name="Henrissat B."/>
            <person name="Kohler A."/>
            <person name="Grigoriev I.V."/>
            <person name="Martin F.M."/>
            <person name="Hacquard S."/>
        </authorList>
    </citation>
    <scope>NUCLEOTIDE SEQUENCE</scope>
    <source>
        <strain evidence="18">MPI-CAGE-CH-0243</strain>
    </source>
</reference>
<keyword evidence="9" id="KW-0833">Ubl conjugation pathway</keyword>
<organism evidence="18 19">
    <name type="scientific">Dendryphion nanum</name>
    <dbReference type="NCBI Taxonomy" id="256645"/>
    <lineage>
        <taxon>Eukaryota</taxon>
        <taxon>Fungi</taxon>
        <taxon>Dikarya</taxon>
        <taxon>Ascomycota</taxon>
        <taxon>Pezizomycotina</taxon>
        <taxon>Dothideomycetes</taxon>
        <taxon>Pleosporomycetidae</taxon>
        <taxon>Pleosporales</taxon>
        <taxon>Torulaceae</taxon>
        <taxon>Dendryphion</taxon>
    </lineage>
</organism>
<evidence type="ECO:0000256" key="5">
    <source>
        <dbReference type="ARBA" id="ARBA00022679"/>
    </source>
</evidence>
<feature type="compositionally biased region" description="Basic and acidic residues" evidence="14">
    <location>
        <begin position="592"/>
        <end position="604"/>
    </location>
</feature>
<feature type="compositionally biased region" description="Polar residues" evidence="14">
    <location>
        <begin position="553"/>
        <end position="578"/>
    </location>
</feature>
<dbReference type="PROSITE" id="PS51292">
    <property type="entry name" value="ZF_RING_CH"/>
    <property type="match status" value="1"/>
</dbReference>
<dbReference type="GO" id="GO:0061630">
    <property type="term" value="F:ubiquitin protein ligase activity"/>
    <property type="evidence" value="ECO:0007669"/>
    <property type="project" value="UniProtKB-EC"/>
</dbReference>
<feature type="compositionally biased region" description="Low complexity" evidence="14">
    <location>
        <begin position="611"/>
        <end position="620"/>
    </location>
</feature>
<dbReference type="EMBL" id="JAGMWT010000015">
    <property type="protein sequence ID" value="KAH7115814.1"/>
    <property type="molecule type" value="Genomic_DNA"/>
</dbReference>
<feature type="transmembrane region" description="Helical" evidence="15">
    <location>
        <begin position="1405"/>
        <end position="1430"/>
    </location>
</feature>
<evidence type="ECO:0000259" key="16">
    <source>
        <dbReference type="PROSITE" id="PS50089"/>
    </source>
</evidence>
<feature type="transmembrane region" description="Helical" evidence="15">
    <location>
        <begin position="1093"/>
        <end position="1120"/>
    </location>
</feature>
<dbReference type="EC" id="2.3.2.27" evidence="4"/>
<dbReference type="Gene3D" id="3.30.40.10">
    <property type="entry name" value="Zinc/RING finger domain, C3HC4 (zinc finger)"/>
    <property type="match status" value="1"/>
</dbReference>
<feature type="compositionally biased region" description="Basic and acidic residues" evidence="14">
    <location>
        <begin position="499"/>
        <end position="508"/>
    </location>
</feature>
<feature type="compositionally biased region" description="Low complexity" evidence="14">
    <location>
        <begin position="454"/>
        <end position="473"/>
    </location>
</feature>
<keyword evidence="8 13" id="KW-0863">Zinc-finger</keyword>
<feature type="transmembrane region" description="Helical" evidence="15">
    <location>
        <begin position="990"/>
        <end position="1010"/>
    </location>
</feature>
<comment type="subcellular location">
    <subcellularLocation>
        <location evidence="2">Membrane</location>
        <topology evidence="2">Multi-pass membrane protein</topology>
    </subcellularLocation>
</comment>
<keyword evidence="6 15" id="KW-0812">Transmembrane</keyword>
<evidence type="ECO:0000256" key="6">
    <source>
        <dbReference type="ARBA" id="ARBA00022692"/>
    </source>
</evidence>
<feature type="domain" description="RING-type" evidence="16">
    <location>
        <begin position="33"/>
        <end position="80"/>
    </location>
</feature>
<feature type="transmembrane region" description="Helical" evidence="15">
    <location>
        <begin position="278"/>
        <end position="297"/>
    </location>
</feature>
<dbReference type="PANTHER" id="PTHR13145:SF0">
    <property type="entry name" value="E3 UBIQUITIN-PROTEIN LIGASE MARCHF6"/>
    <property type="match status" value="1"/>
</dbReference>
<keyword evidence="10" id="KW-0862">Zinc</keyword>
<feature type="region of interest" description="Disordered" evidence="14">
    <location>
        <begin position="523"/>
        <end position="627"/>
    </location>
</feature>
<feature type="transmembrane region" description="Helical" evidence="15">
    <location>
        <begin position="1632"/>
        <end position="1650"/>
    </location>
</feature>
<evidence type="ECO:0000256" key="10">
    <source>
        <dbReference type="ARBA" id="ARBA00022833"/>
    </source>
</evidence>
<feature type="transmembrane region" description="Helical" evidence="15">
    <location>
        <begin position="1199"/>
        <end position="1222"/>
    </location>
</feature>
<keyword evidence="19" id="KW-1185">Reference proteome</keyword>
<evidence type="ECO:0000256" key="9">
    <source>
        <dbReference type="ARBA" id="ARBA00022786"/>
    </source>
</evidence>
<accession>A0A9P9DBB2</accession>
<evidence type="ECO:0000256" key="8">
    <source>
        <dbReference type="ARBA" id="ARBA00022771"/>
    </source>
</evidence>
<comment type="catalytic activity">
    <reaction evidence="1">
        <text>S-ubiquitinyl-[E2 ubiquitin-conjugating enzyme]-L-cysteine + [acceptor protein]-L-lysine = [E2 ubiquitin-conjugating enzyme]-L-cysteine + N(6)-ubiquitinyl-[acceptor protein]-L-lysine.</text>
        <dbReference type="EC" id="2.3.2.27"/>
    </reaction>
</comment>
<dbReference type="InterPro" id="IPR013083">
    <property type="entry name" value="Znf_RING/FYVE/PHD"/>
</dbReference>
<feature type="transmembrane region" description="Helical" evidence="15">
    <location>
        <begin position="808"/>
        <end position="829"/>
    </location>
</feature>
<dbReference type="SUPFAM" id="SSF57850">
    <property type="entry name" value="RING/U-box"/>
    <property type="match status" value="1"/>
</dbReference>
<dbReference type="InterPro" id="IPR056521">
    <property type="entry name" value="MARCHF6-like_C"/>
</dbReference>
<feature type="transmembrane region" description="Helical" evidence="15">
    <location>
        <begin position="1505"/>
        <end position="1528"/>
    </location>
</feature>
<keyword evidence="5" id="KW-0808">Transferase</keyword>
<feature type="transmembrane region" description="Helical" evidence="15">
    <location>
        <begin position="1140"/>
        <end position="1158"/>
    </location>
</feature>
<dbReference type="GO" id="GO:0036503">
    <property type="term" value="P:ERAD pathway"/>
    <property type="evidence" value="ECO:0007669"/>
    <property type="project" value="TreeGrafter"/>
</dbReference>
<evidence type="ECO:0000256" key="11">
    <source>
        <dbReference type="ARBA" id="ARBA00022989"/>
    </source>
</evidence>
<feature type="region of interest" description="Disordered" evidence="14">
    <location>
        <begin position="331"/>
        <end position="508"/>
    </location>
</feature>
<feature type="domain" description="RING-CH-type" evidence="17">
    <location>
        <begin position="25"/>
        <end position="86"/>
    </location>
</feature>
<feature type="compositionally biased region" description="Basic and acidic residues" evidence="14">
    <location>
        <begin position="10"/>
        <end position="23"/>
    </location>
</feature>
<dbReference type="Proteomes" id="UP000700596">
    <property type="component" value="Unassembled WGS sequence"/>
</dbReference>
<feature type="region of interest" description="Disordered" evidence="14">
    <location>
        <begin position="665"/>
        <end position="708"/>
    </location>
</feature>
<feature type="transmembrane region" description="Helical" evidence="15">
    <location>
        <begin position="1450"/>
        <end position="1469"/>
    </location>
</feature>
<dbReference type="CDD" id="cd16702">
    <property type="entry name" value="RING_CH-C4HC3_MARCH6"/>
    <property type="match status" value="1"/>
</dbReference>
<dbReference type="GO" id="GO:0005789">
    <property type="term" value="C:endoplasmic reticulum membrane"/>
    <property type="evidence" value="ECO:0007669"/>
    <property type="project" value="TreeGrafter"/>
</dbReference>
<protein>
    <recommendedName>
        <fullName evidence="4">RING-type E3 ubiquitin transferase</fullName>
        <ecNumber evidence="4">2.3.2.27</ecNumber>
    </recommendedName>
</protein>
<dbReference type="Pfam" id="PF12906">
    <property type="entry name" value="RINGv"/>
    <property type="match status" value="1"/>
</dbReference>
<evidence type="ECO:0000256" key="1">
    <source>
        <dbReference type="ARBA" id="ARBA00000900"/>
    </source>
</evidence>
<keyword evidence="12 15" id="KW-0472">Membrane</keyword>
<feature type="transmembrane region" description="Helical" evidence="15">
    <location>
        <begin position="1594"/>
        <end position="1616"/>
    </location>
</feature>
<dbReference type="InterPro" id="IPR001841">
    <property type="entry name" value="Znf_RING"/>
</dbReference>
<name>A0A9P9DBB2_9PLEO</name>
<evidence type="ECO:0000256" key="15">
    <source>
        <dbReference type="SAM" id="Phobius"/>
    </source>
</evidence>
<evidence type="ECO:0000313" key="19">
    <source>
        <dbReference type="Proteomes" id="UP000700596"/>
    </source>
</evidence>
<feature type="transmembrane region" description="Helical" evidence="15">
    <location>
        <begin position="1540"/>
        <end position="1559"/>
    </location>
</feature>
<dbReference type="Pfam" id="PF23113">
    <property type="entry name" value="MARCHF6_C"/>
    <property type="match status" value="1"/>
</dbReference>
<keyword evidence="11 15" id="KW-1133">Transmembrane helix</keyword>
<feature type="compositionally biased region" description="Low complexity" evidence="14">
    <location>
        <begin position="665"/>
        <end position="685"/>
    </location>
</feature>
<evidence type="ECO:0000313" key="18">
    <source>
        <dbReference type="EMBL" id="KAH7115814.1"/>
    </source>
</evidence>
<evidence type="ECO:0000256" key="12">
    <source>
        <dbReference type="ARBA" id="ARBA00023136"/>
    </source>
</evidence>
<evidence type="ECO:0000256" key="2">
    <source>
        <dbReference type="ARBA" id="ARBA00004141"/>
    </source>
</evidence>
<gene>
    <name evidence="18" type="ORF">B0J11DRAFT_110931</name>
</gene>
<dbReference type="PANTHER" id="PTHR13145">
    <property type="entry name" value="SSM4 PROTEIN"/>
    <property type="match status" value="1"/>
</dbReference>
<feature type="transmembrane region" description="Helical" evidence="15">
    <location>
        <begin position="862"/>
        <end position="879"/>
    </location>
</feature>
<sequence>MSSITSDLASTRDHDSTAPPKAVDRINDDVDTCRICRGEATAEEPLFFPCKCSGSIKYVHQECLMEWLSHSQKKYCELCKTPFRFTKLYHPHMPNRIPTSVFIRRAAVHVLKMLVTWCRALLVGSVWLIMLPYCMRIVWRSLFWVGDGGFLRDLYVGTDSIIDTSSSQSVALNVESSGQNSNNSAILPLPNLLMPFSRPFNMTSGDSTISAMLKRLLFGVPFATNAPSPLSTQTPGQNITVSPLGTRNPSLLSGVTFFNWFPSQAANRFFIDVMEGQIITILVVVAFILIFLIREWVVQQQPVINMVAIHEDAADHVAPEPLVAELVHDHDGHDHEDEDEDELALEHEAEVEAENEDEEEDGDEDEDQPSEQERSHPDTDEDNDTDASIVDGSGREHSAPRFHMTPALIEQWNLENQRRQEQEDKNDEKEKEKEKVSGDDFQSQVTTQDEHPESPAADSPATASSSFPSRSSSLPRHPKTHNIDDTESSNQLQRPNMPARDRSFIATEIRRSMEEREAWSFDAVSEISNDRPKDQNQDNIPAQPWEHDEPDNDLSTHTVVNTVQEQAGSENSSESWQQVPDIIVDDVSAESHTTEEKGKAKTSENTDESSNDSQRSSQSEGIGLRSISNGDIHLHEFGEHVELEIPEESPNFQRDLHMGETDVNETASTADADADAESNSAASNNLGEQDSQPGIGREQVPEAEQPPRPWLGAALDWLFDDIPPTVNAVEDNHNDEHIVQDLAAEAPFVPFAGNDPIEPVNAPVLDQEVANAAARAGIDLNDQDAIDDAEDLEGIMELIGMQGPLTGLFQNAMFSAVLISATLASAIWIPYLCGKFVILLAGSPVSVFVKLPVRLVAALCDIIVDTSLCVAAGAVYWFVKFLSLITSTLIMNGSPGYVQSTLDSISGPSRSVAESAMDRIGQLVHNSPIIPNQDAFRLSVNSHVALRSIQNSTSYAYNETSNAIVALYGSVAAGASSETIISMFRQLPTLFQGIIQSISSQFSILVSWLWTAKSYNITLGSNTVDNFMAVQSAPDPWTANDRLIAIFAGYTFFAMIGALYLKKGTPFSSSQQGKKIEGVVAEILQQAGGVLKVILIISIEMLVFPLYCGLLLDFALLPLFENATVYTRWQWTRQNPWTSGFVHWFIGTCYMFHFALFVSMCRKIMRRGVLYFIRDPDDPTFHPVRDVLERSVTTQLRKIAFSGLVYGGLVLVCLGGVVMGLNSATTGVLPIQWSSHAPSVEFPMDLLFYNFLTPLIIKVYKPSDGLQTIYKWWFKTCAHILRLSHFLFGVENKNEEGYHKKRSWFSWRGWSKTDRTNSSSTIATENEDTHSDVEESAEVDSDFVFDGRYVRAPASDQVRIPKGQRVFVEVDENNERLDGNQHEGGVHNTDMVSMVYVPPWFRVRIALFVFTIWVFAAVTGIGITVTPLLFGRYLFSLFLPSAAQMNDIHAFSLGIYTLGAMAYSIYHLYTFIISIAQPLHSPLSTLLAFATSASKLGLRILRFTYVWSSFVFFFPFMFALLLELYLLMPLHAYLGPKEPHVIHIIQDWTLGFLYARLAARVAFSNRRSRAARAFNAVVSDGYFDPNARVATRCFVIPVLAIFTMAVAVPASVAFILNNTVWAGAEQVTRNQVWRFSFPLLGLIVGTIWLGREGVGVLNKWRMVVRDEVYLIGERLHNFGERRPAHVLHTADAKN</sequence>
<feature type="transmembrane region" description="Helical" evidence="15">
    <location>
        <begin position="1043"/>
        <end position="1061"/>
    </location>
</feature>
<evidence type="ECO:0000256" key="3">
    <source>
        <dbReference type="ARBA" id="ARBA00004906"/>
    </source>
</evidence>
<evidence type="ECO:0000256" key="4">
    <source>
        <dbReference type="ARBA" id="ARBA00012483"/>
    </source>
</evidence>
<evidence type="ECO:0000256" key="7">
    <source>
        <dbReference type="ARBA" id="ARBA00022723"/>
    </source>
</evidence>
<dbReference type="FunFam" id="3.30.40.10:FF:000287">
    <property type="entry name" value="RING finger membrane protein"/>
    <property type="match status" value="1"/>
</dbReference>
<dbReference type="GO" id="GO:0008270">
    <property type="term" value="F:zinc ion binding"/>
    <property type="evidence" value="ECO:0007669"/>
    <property type="project" value="UniProtKB-KW"/>
</dbReference>
<dbReference type="InterPro" id="IPR011016">
    <property type="entry name" value="Znf_RING-CH"/>
</dbReference>
<comment type="pathway">
    <text evidence="3">Protein modification; protein ubiquitination.</text>
</comment>
<evidence type="ECO:0000256" key="14">
    <source>
        <dbReference type="SAM" id="MobiDB-lite"/>
    </source>
</evidence>
<feature type="compositionally biased region" description="Basic and acidic residues" evidence="14">
    <location>
        <begin position="416"/>
        <end position="438"/>
    </location>
</feature>
<dbReference type="SMART" id="SM00744">
    <property type="entry name" value="RINGv"/>
    <property type="match status" value="1"/>
</dbReference>
<feature type="transmembrane region" description="Helical" evidence="15">
    <location>
        <begin position="1242"/>
        <end position="1260"/>
    </location>
</feature>
<feature type="transmembrane region" description="Helical" evidence="15">
    <location>
        <begin position="114"/>
        <end position="134"/>
    </location>
</feature>
<dbReference type="OrthoDB" id="1108038at2759"/>